<dbReference type="EMBL" id="JNHK01000056">
    <property type="protein sequence ID" value="KDS39584.1"/>
    <property type="molecule type" value="Genomic_DNA"/>
</dbReference>
<protein>
    <submittedName>
        <fullName evidence="1">Uncharacterized protein</fullName>
    </submittedName>
</protein>
<reference evidence="1 2" key="1">
    <citation type="submission" date="2014-04" db="EMBL/GenBank/DDBJ databases">
        <authorList>
            <person name="Sears C."/>
            <person name="Carroll K."/>
            <person name="Sack B.R."/>
            <person name="Qadri F."/>
            <person name="Myers L.L."/>
            <person name="Chung G.-T."/>
            <person name="Escheverria P."/>
            <person name="Fraser C.M."/>
            <person name="Sadzewicz L."/>
            <person name="Shefchek K.A."/>
            <person name="Tallon L."/>
            <person name="Das S.P."/>
            <person name="Daugherty S."/>
            <person name="Mongodin E.F."/>
        </authorList>
    </citation>
    <scope>NUCLEOTIDE SEQUENCE [LARGE SCALE GENOMIC DNA]</scope>
    <source>
        <strain evidence="1 2">3776 D15 i</strain>
    </source>
</reference>
<comment type="caution">
    <text evidence="1">The sequence shown here is derived from an EMBL/GenBank/DDBJ whole genome shotgun (WGS) entry which is preliminary data.</text>
</comment>
<name>A0AB34LIY1_PARDI</name>
<dbReference type="AlphaFoldDB" id="A0AB34LIY1"/>
<proteinExistence type="predicted"/>
<dbReference type="Proteomes" id="UP000027850">
    <property type="component" value="Unassembled WGS sequence"/>
</dbReference>
<evidence type="ECO:0000313" key="2">
    <source>
        <dbReference type="Proteomes" id="UP000027850"/>
    </source>
</evidence>
<evidence type="ECO:0000313" key="1">
    <source>
        <dbReference type="EMBL" id="KDS39584.1"/>
    </source>
</evidence>
<gene>
    <name evidence="1" type="ORF">M091_4220</name>
</gene>
<accession>A0AB34LIY1</accession>
<organism evidence="1 2">
    <name type="scientific">Parabacteroides distasonis str. 3776 D15 i</name>
    <dbReference type="NCBI Taxonomy" id="1339342"/>
    <lineage>
        <taxon>Bacteria</taxon>
        <taxon>Pseudomonadati</taxon>
        <taxon>Bacteroidota</taxon>
        <taxon>Bacteroidia</taxon>
        <taxon>Bacteroidales</taxon>
        <taxon>Tannerellaceae</taxon>
        <taxon>Parabacteroides</taxon>
    </lineage>
</organism>
<sequence length="42" mass="4836">MIIRLLPVKECVPARSRNSDGRYGYGNGRMVDEMRIEINMPP</sequence>